<evidence type="ECO:0000313" key="2">
    <source>
        <dbReference type="EMBL" id="GAA5153559.1"/>
    </source>
</evidence>
<dbReference type="Gene3D" id="3.40.50.1820">
    <property type="entry name" value="alpha/beta hydrolase"/>
    <property type="match status" value="1"/>
</dbReference>
<name>A0ABP9PZC6_9PSEU</name>
<comment type="caution">
    <text evidence="2">The sequence shown here is derived from an EMBL/GenBank/DDBJ whole genome shotgun (WGS) entry which is preliminary data.</text>
</comment>
<sequence length="244" mass="26716">MLHGTTSSLEHFDGVAERLEASFDVIRPDLPGFGGTGPRRDGDYRIGTYAATMAGFMRELGIETYAVVGNSLGGNVAWNMALDFPSRVSALVLVNATGYPEKELPTGMRLARNPLLRPLMRRFMPRHMVQRGLRQAVGPGSTIVDDTMVSRVHGLWNRPGNRSAFVDFVNTDQVDRSREIPQISVPTLVLRSAHVDGQGFAGDIPDSQEEIHPSGGHLLPEEQPGWVADAVSRFLMAQSDGRRP</sequence>
<evidence type="ECO:0000313" key="3">
    <source>
        <dbReference type="Proteomes" id="UP001428817"/>
    </source>
</evidence>
<dbReference type="PANTHER" id="PTHR46438:SF11">
    <property type="entry name" value="LIPASE-RELATED"/>
    <property type="match status" value="1"/>
</dbReference>
<dbReference type="Pfam" id="PF00561">
    <property type="entry name" value="Abhydrolase_1"/>
    <property type="match status" value="1"/>
</dbReference>
<dbReference type="EMBL" id="BAABJP010000008">
    <property type="protein sequence ID" value="GAA5153559.1"/>
    <property type="molecule type" value="Genomic_DNA"/>
</dbReference>
<gene>
    <name evidence="2" type="ORF">GCM10023321_23980</name>
</gene>
<dbReference type="InterPro" id="IPR000073">
    <property type="entry name" value="AB_hydrolase_1"/>
</dbReference>
<dbReference type="PANTHER" id="PTHR46438">
    <property type="entry name" value="ALPHA/BETA-HYDROLASES SUPERFAMILY PROTEIN"/>
    <property type="match status" value="1"/>
</dbReference>
<evidence type="ECO:0000259" key="1">
    <source>
        <dbReference type="Pfam" id="PF00561"/>
    </source>
</evidence>
<keyword evidence="3" id="KW-1185">Reference proteome</keyword>
<dbReference type="InterPro" id="IPR029058">
    <property type="entry name" value="AB_hydrolase_fold"/>
</dbReference>
<accession>A0ABP9PZC6</accession>
<organism evidence="2 3">
    <name type="scientific">Pseudonocardia eucalypti</name>
    <dbReference type="NCBI Taxonomy" id="648755"/>
    <lineage>
        <taxon>Bacteria</taxon>
        <taxon>Bacillati</taxon>
        <taxon>Actinomycetota</taxon>
        <taxon>Actinomycetes</taxon>
        <taxon>Pseudonocardiales</taxon>
        <taxon>Pseudonocardiaceae</taxon>
        <taxon>Pseudonocardia</taxon>
    </lineage>
</organism>
<reference evidence="3" key="1">
    <citation type="journal article" date="2019" name="Int. J. Syst. Evol. Microbiol.">
        <title>The Global Catalogue of Microorganisms (GCM) 10K type strain sequencing project: providing services to taxonomists for standard genome sequencing and annotation.</title>
        <authorList>
            <consortium name="The Broad Institute Genomics Platform"/>
            <consortium name="The Broad Institute Genome Sequencing Center for Infectious Disease"/>
            <person name="Wu L."/>
            <person name="Ma J."/>
        </authorList>
    </citation>
    <scope>NUCLEOTIDE SEQUENCE [LARGE SCALE GENOMIC DNA]</scope>
    <source>
        <strain evidence="3">JCM 18303</strain>
    </source>
</reference>
<dbReference type="PRINTS" id="PR00111">
    <property type="entry name" value="ABHYDROLASE"/>
</dbReference>
<dbReference type="GO" id="GO:0016787">
    <property type="term" value="F:hydrolase activity"/>
    <property type="evidence" value="ECO:0007669"/>
    <property type="project" value="UniProtKB-KW"/>
</dbReference>
<proteinExistence type="predicted"/>
<keyword evidence="2" id="KW-0378">Hydrolase</keyword>
<dbReference type="InterPro" id="IPR000639">
    <property type="entry name" value="Epox_hydrolase-like"/>
</dbReference>
<feature type="domain" description="AB hydrolase-1" evidence="1">
    <location>
        <begin position="1"/>
        <end position="222"/>
    </location>
</feature>
<dbReference type="Proteomes" id="UP001428817">
    <property type="component" value="Unassembled WGS sequence"/>
</dbReference>
<dbReference type="SUPFAM" id="SSF53474">
    <property type="entry name" value="alpha/beta-Hydrolases"/>
    <property type="match status" value="1"/>
</dbReference>
<dbReference type="PRINTS" id="PR00412">
    <property type="entry name" value="EPOXHYDRLASE"/>
</dbReference>
<protein>
    <submittedName>
        <fullName evidence="2">Alpha/beta hydrolase</fullName>
    </submittedName>
</protein>